<keyword evidence="4 8" id="KW-1133">Transmembrane helix</keyword>
<dbReference type="AlphaFoldDB" id="A0A811UC90"/>
<dbReference type="GO" id="GO:0005886">
    <property type="term" value="C:plasma membrane"/>
    <property type="evidence" value="ECO:0007669"/>
    <property type="project" value="UniProtKB-SubCell"/>
</dbReference>
<keyword evidence="6" id="KW-0675">Receptor</keyword>
<feature type="transmembrane region" description="Helical" evidence="8">
    <location>
        <begin position="327"/>
        <end position="351"/>
    </location>
</feature>
<evidence type="ECO:0000256" key="1">
    <source>
        <dbReference type="ARBA" id="ARBA00004651"/>
    </source>
</evidence>
<evidence type="ECO:0000256" key="4">
    <source>
        <dbReference type="ARBA" id="ARBA00022989"/>
    </source>
</evidence>
<reference evidence="10" key="1">
    <citation type="submission" date="2020-11" db="EMBL/GenBank/DDBJ databases">
        <authorList>
            <person name="Whitehead M."/>
        </authorList>
    </citation>
    <scope>NUCLEOTIDE SEQUENCE</scope>
    <source>
        <strain evidence="10">EGII</strain>
    </source>
</reference>
<keyword evidence="3 8" id="KW-0812">Transmembrane</keyword>
<keyword evidence="5 8" id="KW-0472">Membrane</keyword>
<dbReference type="OrthoDB" id="7951606at2759"/>
<dbReference type="PANTHER" id="PTHR42643:SF41">
    <property type="entry name" value="IONOTROPIC RECEPTOR 20A-RELATED"/>
    <property type="match status" value="1"/>
</dbReference>
<comment type="subcellular location">
    <subcellularLocation>
        <location evidence="1">Cell membrane</location>
        <topology evidence="1">Multi-pass membrane protein</topology>
    </subcellularLocation>
</comment>
<keyword evidence="2" id="KW-1003">Cell membrane</keyword>
<comment type="caution">
    <text evidence="10">The sequence shown here is derived from an EMBL/GenBank/DDBJ whole genome shotgun (WGS) entry which is preliminary data.</text>
</comment>
<evidence type="ECO:0000256" key="8">
    <source>
        <dbReference type="SAM" id="Phobius"/>
    </source>
</evidence>
<evidence type="ECO:0000256" key="5">
    <source>
        <dbReference type="ARBA" id="ARBA00023136"/>
    </source>
</evidence>
<dbReference type="PANTHER" id="PTHR42643">
    <property type="entry name" value="IONOTROPIC RECEPTOR 20A-RELATED"/>
    <property type="match status" value="1"/>
</dbReference>
<dbReference type="InterPro" id="IPR052192">
    <property type="entry name" value="Insect_Ionotropic_Sensory_Rcpt"/>
</dbReference>
<organism evidence="10 11">
    <name type="scientific">Ceratitis capitata</name>
    <name type="common">Mediterranean fruit fly</name>
    <name type="synonym">Tephritis capitata</name>
    <dbReference type="NCBI Taxonomy" id="7213"/>
    <lineage>
        <taxon>Eukaryota</taxon>
        <taxon>Metazoa</taxon>
        <taxon>Ecdysozoa</taxon>
        <taxon>Arthropoda</taxon>
        <taxon>Hexapoda</taxon>
        <taxon>Insecta</taxon>
        <taxon>Pterygota</taxon>
        <taxon>Neoptera</taxon>
        <taxon>Endopterygota</taxon>
        <taxon>Diptera</taxon>
        <taxon>Brachycera</taxon>
        <taxon>Muscomorpha</taxon>
        <taxon>Tephritoidea</taxon>
        <taxon>Tephritidae</taxon>
        <taxon>Ceratitis</taxon>
        <taxon>Ceratitis</taxon>
    </lineage>
</organism>
<name>A0A811UC90_CERCA</name>
<accession>A0A811UC90</accession>
<keyword evidence="9" id="KW-0732">Signal</keyword>
<dbReference type="Proteomes" id="UP000606786">
    <property type="component" value="Unassembled WGS sequence"/>
</dbReference>
<keyword evidence="7" id="KW-0325">Glycoprotein</keyword>
<feature type="chain" id="PRO_5032781078" evidence="9">
    <location>
        <begin position="21"/>
        <end position="1206"/>
    </location>
</feature>
<feature type="transmembrane region" description="Helical" evidence="8">
    <location>
        <begin position="927"/>
        <end position="952"/>
    </location>
</feature>
<evidence type="ECO:0000256" key="6">
    <source>
        <dbReference type="ARBA" id="ARBA00023170"/>
    </source>
</evidence>
<sequence length="1206" mass="141412">MLRQIFNCFVCALSLGKSAAVIKINYDNFLYGSAYPTDFTREFSNLLERVQNESAYYALFLLRNRVADCVNEDLPKDLPALPFLQMNGSQQVYVRSNGNSMLLGILCIENLRDKDYLLKFAKDMQHIRTRRVVAIHNRKLTTSTTTEIASFFQHCMQVNFINVILVHRDFGATRIYHSYDQFPDFKLEAHDTRSNSVIYPNRLADVNKTKLNILADQVEPNTMFYTSKRGNLYIAGYIGHFIASFAERYNFQLWLPDSYNATTDHVVYMEEIRQATRNGSIDVGASLSTPQKESNLHEYIYPVEFYQWLTMLPIESPLETYVFFIRFFRPAVVATLFFIIWLMCLIGTVEIELTHRGLHCNRVLLWLLIIPWDLELLRGLLCQSTTARLNSLNRRIVFISVFILGGILSNFFSTNLVKWLTVPPHEQPITTFQEVVKRKLQIQISEPDIAEVKFYRGADFWNEHRNIFKIVKTFDEYQDNIRKMDTRYAYVINTLAWPIIERRQRYFEHPLFRLSSSLYYTKGSLLSLPISENSMYKDLLSDFSLRSRESGLLDHWYEMTFFMMVLFGRFNLSDLSKIHKHEVLTLKEFEWVWMAYGVGITSKCGVMQCQLFKSFLCAWSFGLIAANTQLNYEQFLAAQTHNGEFTLGFTNLLQRLQVENQFVSYFLLSNRPTDCVDEELPLTFAALPYLQLNESQQVYVRANGNSMLLAILCIADLTEKNYMLKFAKDLQHIRSRRIVAIHNRKLKEVAKREIETFFRCCQQFKLINAILIHRDFGSTHIYHSYNQFPDFELETHDLRSSPCIYPNRLADVNETKLNILVDQVEPTTMLYEDQNDTLYIAGYIGHFIAAFATRYNFNLWLPDNYDSTTERVLYAEEIREAVRNGSIDVGASLLTPQREMNLHEYIYPIEFIQWLTMLPVETTLETYVFFITFFRPAVIVCLFLIIWLLCFVGAVQVELACRGIHCNRALIWLLLIPWDLELLRGLLCQSTAVNVKYLSRRIIFILVFILGGIVSNFFSTNLVKWLTVPPHEQPIETFRQAAARKLHIQLPEAAIADVRFFRGDKFWQDNRDVFKIVKTFEEYQANIRKMDTRYAYVLDTLAWPIIERRQRYFEHPLFRLSSSLYYTKGSLLSLPISENSMYKDLLSDFSLRSRESGLLDHWKDITFFMMVQFRRFSLKDLSVVPRHEVLTLKEFEWVWMAYGGGL</sequence>
<protein>
    <submittedName>
        <fullName evidence="10">(Mediterranean fruit fly) hypothetical protein</fullName>
    </submittedName>
</protein>
<evidence type="ECO:0000256" key="9">
    <source>
        <dbReference type="SAM" id="SignalP"/>
    </source>
</evidence>
<evidence type="ECO:0000313" key="10">
    <source>
        <dbReference type="EMBL" id="CAD6996504.1"/>
    </source>
</evidence>
<evidence type="ECO:0000313" key="11">
    <source>
        <dbReference type="Proteomes" id="UP000606786"/>
    </source>
</evidence>
<feature type="transmembrane region" description="Helical" evidence="8">
    <location>
        <begin position="396"/>
        <end position="417"/>
    </location>
</feature>
<feature type="signal peptide" evidence="9">
    <location>
        <begin position="1"/>
        <end position="20"/>
    </location>
</feature>
<dbReference type="EMBL" id="CAJHJT010000001">
    <property type="protein sequence ID" value="CAD6996504.1"/>
    <property type="molecule type" value="Genomic_DNA"/>
</dbReference>
<keyword evidence="11" id="KW-1185">Reference proteome</keyword>
<feature type="transmembrane region" description="Helical" evidence="8">
    <location>
        <begin position="998"/>
        <end position="1018"/>
    </location>
</feature>
<evidence type="ECO:0000256" key="7">
    <source>
        <dbReference type="ARBA" id="ARBA00023180"/>
    </source>
</evidence>
<proteinExistence type="predicted"/>
<gene>
    <name evidence="10" type="ORF">CCAP1982_LOCUS5172</name>
</gene>
<evidence type="ECO:0000256" key="3">
    <source>
        <dbReference type="ARBA" id="ARBA00022692"/>
    </source>
</evidence>
<evidence type="ECO:0000256" key="2">
    <source>
        <dbReference type="ARBA" id="ARBA00022475"/>
    </source>
</evidence>